<protein>
    <submittedName>
        <fullName evidence="6">Nitronate monooxygenase</fullName>
    </submittedName>
</protein>
<evidence type="ECO:0000313" key="6">
    <source>
        <dbReference type="EMBL" id="RZF59151.1"/>
    </source>
</evidence>
<dbReference type="AlphaFoldDB" id="A0A4Q6XGY1"/>
<evidence type="ECO:0000256" key="3">
    <source>
        <dbReference type="ARBA" id="ARBA00022643"/>
    </source>
</evidence>
<dbReference type="InterPro" id="IPR013785">
    <property type="entry name" value="Aldolase_TIM"/>
</dbReference>
<keyword evidence="7" id="KW-1185">Reference proteome</keyword>
<comment type="similarity">
    <text evidence="1">Belongs to the nitronate monooxygenase family. NMO class I subfamily.</text>
</comment>
<dbReference type="CDD" id="cd04730">
    <property type="entry name" value="NPD_like"/>
    <property type="match status" value="1"/>
</dbReference>
<dbReference type="InterPro" id="IPR004136">
    <property type="entry name" value="NMO"/>
</dbReference>
<name>A0A4Q6XGY1_9SPHN</name>
<keyword evidence="4" id="KW-0560">Oxidoreductase</keyword>
<dbReference type="Pfam" id="PF03060">
    <property type="entry name" value="NMO"/>
    <property type="match status" value="1"/>
</dbReference>
<keyword evidence="3" id="KW-0288">FMN</keyword>
<evidence type="ECO:0000313" key="7">
    <source>
        <dbReference type="Proteomes" id="UP000292085"/>
    </source>
</evidence>
<dbReference type="GO" id="GO:0018580">
    <property type="term" value="F:nitronate monooxygenase activity"/>
    <property type="evidence" value="ECO:0007669"/>
    <property type="project" value="InterPro"/>
</dbReference>
<gene>
    <name evidence="6" type="ORF">EWE75_23295</name>
</gene>
<sequence length="332" mass="35038">MLGDPGLAARLRATLALPVIVGPMFLVSGPELVIACCQSRVAGSFPTLNARSTDILDQWLTSVTAALDESAAPYAANLIVHPTNPRLADDLGVIVKHKVPLVIASVGSPVRVVADVKGYGGLVFADVASLKHARRAAEVGVDGLILLCAGSGGHTGWLNPFAFVTAVRKFFAGPVVVAGSISNGRMIHVAEELGADFAYLGTPFIAATESLAGDDYRQMLVDSDADDIQLMSELTGMPANMLRKSVERSKFKPEATQGAFDAAKGTETLRAWRDIWSAGHGVGDIERIEPVAAIVDHMIQEYRQARMASQQRLAGVAATYETCALVGVARCS</sequence>
<keyword evidence="5 6" id="KW-0503">Monooxygenase</keyword>
<dbReference type="SUPFAM" id="SSF51412">
    <property type="entry name" value="Inosine monophosphate dehydrogenase (IMPDH)"/>
    <property type="match status" value="1"/>
</dbReference>
<evidence type="ECO:0000256" key="5">
    <source>
        <dbReference type="ARBA" id="ARBA00023033"/>
    </source>
</evidence>
<dbReference type="OrthoDB" id="9778912at2"/>
<evidence type="ECO:0000256" key="2">
    <source>
        <dbReference type="ARBA" id="ARBA00022630"/>
    </source>
</evidence>
<evidence type="ECO:0000256" key="1">
    <source>
        <dbReference type="ARBA" id="ARBA00009881"/>
    </source>
</evidence>
<reference evidence="6 7" key="1">
    <citation type="submission" date="2019-02" db="EMBL/GenBank/DDBJ databases">
        <authorList>
            <person name="Li Y."/>
        </authorList>
    </citation>
    <scope>NUCLEOTIDE SEQUENCE [LARGE SCALE GENOMIC DNA]</scope>
    <source>
        <strain evidence="6 7">3-7</strain>
    </source>
</reference>
<evidence type="ECO:0000256" key="4">
    <source>
        <dbReference type="ARBA" id="ARBA00023002"/>
    </source>
</evidence>
<dbReference type="PANTHER" id="PTHR42747">
    <property type="entry name" value="NITRONATE MONOOXYGENASE-RELATED"/>
    <property type="match status" value="1"/>
</dbReference>
<dbReference type="Gene3D" id="3.20.20.70">
    <property type="entry name" value="Aldolase class I"/>
    <property type="match status" value="1"/>
</dbReference>
<keyword evidence="2" id="KW-0285">Flavoprotein</keyword>
<dbReference type="RefSeq" id="WP_130160447.1">
    <property type="nucleotide sequence ID" value="NZ_SGIS01000081.1"/>
</dbReference>
<proteinExistence type="inferred from homology"/>
<dbReference type="EMBL" id="SGIS01000081">
    <property type="protein sequence ID" value="RZF59151.1"/>
    <property type="molecule type" value="Genomic_DNA"/>
</dbReference>
<organism evidence="6 7">
    <name type="scientific">Sphingomonas populi</name>
    <dbReference type="NCBI Taxonomy" id="2484750"/>
    <lineage>
        <taxon>Bacteria</taxon>
        <taxon>Pseudomonadati</taxon>
        <taxon>Pseudomonadota</taxon>
        <taxon>Alphaproteobacteria</taxon>
        <taxon>Sphingomonadales</taxon>
        <taxon>Sphingomonadaceae</taxon>
        <taxon>Sphingomonas</taxon>
    </lineage>
</organism>
<dbReference type="PANTHER" id="PTHR42747:SF4">
    <property type="entry name" value="BLR1330 PROTEIN"/>
    <property type="match status" value="1"/>
</dbReference>
<comment type="caution">
    <text evidence="6">The sequence shown here is derived from an EMBL/GenBank/DDBJ whole genome shotgun (WGS) entry which is preliminary data.</text>
</comment>
<accession>A0A4Q6XGY1</accession>
<dbReference type="Proteomes" id="UP000292085">
    <property type="component" value="Unassembled WGS sequence"/>
</dbReference>